<comment type="caution">
    <text evidence="1">The sequence shown here is derived from an EMBL/GenBank/DDBJ whole genome shotgun (WGS) entry which is preliminary data.</text>
</comment>
<dbReference type="AlphaFoldDB" id="X0TGB9"/>
<organism evidence="1">
    <name type="scientific">marine sediment metagenome</name>
    <dbReference type="NCBI Taxonomy" id="412755"/>
    <lineage>
        <taxon>unclassified sequences</taxon>
        <taxon>metagenomes</taxon>
        <taxon>ecological metagenomes</taxon>
    </lineage>
</organism>
<protein>
    <submittedName>
        <fullName evidence="1">Uncharacterized protein</fullName>
    </submittedName>
</protein>
<evidence type="ECO:0000313" key="1">
    <source>
        <dbReference type="EMBL" id="GAF87182.1"/>
    </source>
</evidence>
<gene>
    <name evidence="1" type="ORF">S01H1_27038</name>
</gene>
<proteinExistence type="predicted"/>
<dbReference type="EMBL" id="BARS01016427">
    <property type="protein sequence ID" value="GAF87182.1"/>
    <property type="molecule type" value="Genomic_DNA"/>
</dbReference>
<name>X0TGB9_9ZZZZ</name>
<sequence>MTTVLIVAAASLVVMGIVYFLAKGWTRTAAKGGSDKEARKRLEEMAKREKEADKIKSGSVPIDLSAQLERLRNRLGRNRD</sequence>
<accession>X0TGB9</accession>
<reference evidence="1" key="1">
    <citation type="journal article" date="2014" name="Front. Microbiol.">
        <title>High frequency of phylogenetically diverse reductive dehalogenase-homologous genes in deep subseafloor sedimentary metagenomes.</title>
        <authorList>
            <person name="Kawai M."/>
            <person name="Futagami T."/>
            <person name="Toyoda A."/>
            <person name="Takaki Y."/>
            <person name="Nishi S."/>
            <person name="Hori S."/>
            <person name="Arai W."/>
            <person name="Tsubouchi T."/>
            <person name="Morono Y."/>
            <person name="Uchiyama I."/>
            <person name="Ito T."/>
            <person name="Fujiyama A."/>
            <person name="Inagaki F."/>
            <person name="Takami H."/>
        </authorList>
    </citation>
    <scope>NUCLEOTIDE SEQUENCE</scope>
    <source>
        <strain evidence="1">Expedition CK06-06</strain>
    </source>
</reference>